<feature type="signal peptide" evidence="3">
    <location>
        <begin position="1"/>
        <end position="24"/>
    </location>
</feature>
<comment type="caution">
    <text evidence="5">The sequence shown here is derived from an EMBL/GenBank/DDBJ whole genome shotgun (WGS) entry which is preliminary data.</text>
</comment>
<proteinExistence type="predicted"/>
<keyword evidence="1" id="KW-0479">Metal-binding</keyword>
<dbReference type="InterPro" id="IPR011330">
    <property type="entry name" value="Glyco_hydro/deAcase_b/a-brl"/>
</dbReference>
<feature type="domain" description="NodB homology" evidence="4">
    <location>
        <begin position="45"/>
        <end position="223"/>
    </location>
</feature>
<keyword evidence="2" id="KW-0378">Hydrolase</keyword>
<dbReference type="PANTHER" id="PTHR10587:SF133">
    <property type="entry name" value="CHITIN DEACETYLASE 1-RELATED"/>
    <property type="match status" value="1"/>
</dbReference>
<evidence type="ECO:0000256" key="3">
    <source>
        <dbReference type="SAM" id="SignalP"/>
    </source>
</evidence>
<keyword evidence="6" id="KW-1185">Reference proteome</keyword>
<dbReference type="Proteomes" id="UP001500653">
    <property type="component" value="Unassembled WGS sequence"/>
</dbReference>
<feature type="chain" id="PRO_5046414273" evidence="3">
    <location>
        <begin position="25"/>
        <end position="228"/>
    </location>
</feature>
<evidence type="ECO:0000313" key="5">
    <source>
        <dbReference type="EMBL" id="GAA1235658.1"/>
    </source>
</evidence>
<dbReference type="RefSeq" id="WP_253863322.1">
    <property type="nucleotide sequence ID" value="NZ_BAAALN010000005.1"/>
</dbReference>
<evidence type="ECO:0000259" key="4">
    <source>
        <dbReference type="PROSITE" id="PS51677"/>
    </source>
</evidence>
<dbReference type="CDD" id="cd10917">
    <property type="entry name" value="CE4_NodB_like_6s_7s"/>
    <property type="match status" value="1"/>
</dbReference>
<accession>A0ABP4GSU6</accession>
<dbReference type="InterPro" id="IPR002509">
    <property type="entry name" value="NODB_dom"/>
</dbReference>
<dbReference type="PROSITE" id="PS51677">
    <property type="entry name" value="NODB"/>
    <property type="match status" value="1"/>
</dbReference>
<sequence length="228" mass="24906">MTKTTSWRRVVTGLIPLLCAVALAGCAVFTPSTHDAYAQTDSDAKPLYLTFDDGPSNATDEILTVLNGNDVRATFFTLGKYLAGNHELAQRMLAEGHVVATHTWNHRNLTELSPAELDSQLQRSVNEVRAVGSDSNCVRPPYGATNDAVEDAFAEHNLRSVLWNVDPKDWKRPDAEALADHLVETAYPGAVVLLHDGGGNREKTIQALRTALPELRAKGYEFRPIPGC</sequence>
<dbReference type="SUPFAM" id="SSF88713">
    <property type="entry name" value="Glycoside hydrolase/deacetylase"/>
    <property type="match status" value="1"/>
</dbReference>
<dbReference type="Pfam" id="PF01522">
    <property type="entry name" value="Polysacc_deac_1"/>
    <property type="match status" value="1"/>
</dbReference>
<protein>
    <submittedName>
        <fullName evidence="5">Chitooligosaccharide deacetylase NodB</fullName>
    </submittedName>
</protein>
<gene>
    <name evidence="5" type="primary">nodB</name>
    <name evidence="5" type="ORF">GCM10009676_19550</name>
</gene>
<reference evidence="6" key="1">
    <citation type="journal article" date="2019" name="Int. J. Syst. Evol. Microbiol.">
        <title>The Global Catalogue of Microorganisms (GCM) 10K type strain sequencing project: providing services to taxonomists for standard genome sequencing and annotation.</title>
        <authorList>
            <consortium name="The Broad Institute Genomics Platform"/>
            <consortium name="The Broad Institute Genome Sequencing Center for Infectious Disease"/>
            <person name="Wu L."/>
            <person name="Ma J."/>
        </authorList>
    </citation>
    <scope>NUCLEOTIDE SEQUENCE [LARGE SCALE GENOMIC DNA]</scope>
    <source>
        <strain evidence="6">JCM 13023</strain>
    </source>
</reference>
<dbReference type="PROSITE" id="PS51257">
    <property type="entry name" value="PROKAR_LIPOPROTEIN"/>
    <property type="match status" value="1"/>
</dbReference>
<evidence type="ECO:0000313" key="6">
    <source>
        <dbReference type="Proteomes" id="UP001500653"/>
    </source>
</evidence>
<name>A0ABP4GSU6_9PSEU</name>
<keyword evidence="3" id="KW-0732">Signal</keyword>
<evidence type="ECO:0000256" key="1">
    <source>
        <dbReference type="ARBA" id="ARBA00022723"/>
    </source>
</evidence>
<dbReference type="PANTHER" id="PTHR10587">
    <property type="entry name" value="GLYCOSYL TRANSFERASE-RELATED"/>
    <property type="match status" value="1"/>
</dbReference>
<dbReference type="Gene3D" id="3.20.20.370">
    <property type="entry name" value="Glycoside hydrolase/deacetylase"/>
    <property type="match status" value="1"/>
</dbReference>
<organism evidence="5 6">
    <name type="scientific">Prauserella halophila</name>
    <dbReference type="NCBI Taxonomy" id="185641"/>
    <lineage>
        <taxon>Bacteria</taxon>
        <taxon>Bacillati</taxon>
        <taxon>Actinomycetota</taxon>
        <taxon>Actinomycetes</taxon>
        <taxon>Pseudonocardiales</taxon>
        <taxon>Pseudonocardiaceae</taxon>
        <taxon>Prauserella</taxon>
    </lineage>
</organism>
<evidence type="ECO:0000256" key="2">
    <source>
        <dbReference type="ARBA" id="ARBA00022801"/>
    </source>
</evidence>
<dbReference type="InterPro" id="IPR050248">
    <property type="entry name" value="Polysacc_deacetylase_ArnD"/>
</dbReference>
<dbReference type="EMBL" id="BAAALN010000005">
    <property type="protein sequence ID" value="GAA1235658.1"/>
    <property type="molecule type" value="Genomic_DNA"/>
</dbReference>